<sequence>MSAILVFCRRRAPLAALCCLLATPATGAQFEFATLLGHFDSALSMGAAVSTANPDKQQLQAANGNDGRRNYRAGDVFSVIFKGTHDLELSRDNLGVFLRGTYWYDTAQRDHSQRAVDIDDRNRQVSAKTAGAELLDAFAYGLYDIHGEPGSLRLGRQVVNWGESLFIQGGLNVINPFNQAALRRPGAEVKDALVPVNLVYVTQNLNQALSLDAFYQLDWDQSRLDNCATFFSGNDFMPEGCQGLDVGGQMVTNPLVSQALAAFGVTLTEEGVRVPRGSDENARDGGQWGLSLHWYVEHLDTELGLFAANYHSRTPYLGTVSSRYYANGGFAGELCANVGVALANCGAFLASGSGQTLVGALRMGTAQYRAQYPEDIRLYGLTFATTLRSGVAVQGELSYRPNVPVQLNGNDVLQSLLNAPGRSPLNADGLRPPTDTTAFDGYRRKEVTQAQVSAVQALGQVMGANQLVLMGEVGATWVGGLEGRFGPRYGRSGAYGNGELADNDQCLAISKSPGDCNGEGFVTPFSWGYRLRATWSYPGLVPGLDIRPSLAWAHDVKGYAPADGSAFNEGSRSIGLGIDVSLASQYWASLVYTDYLDGHYGTRGDRDYVAFSLGANF</sequence>
<proteinExistence type="predicted"/>
<reference evidence="2 3" key="1">
    <citation type="submission" date="2016-03" db="EMBL/GenBank/DDBJ databases">
        <title>Draft Genome Assembly of Pseudomonas putida strain CBF10-2.</title>
        <authorList>
            <person name="Iyer R.S."/>
            <person name="Damania A."/>
        </authorList>
    </citation>
    <scope>NUCLEOTIDE SEQUENCE [LARGE SCALE GENOMIC DNA]</scope>
    <source>
        <strain evidence="2 3">CBF10-2</strain>
    </source>
</reference>
<organism evidence="2 3">
    <name type="scientific">Pseudomonas putida</name>
    <name type="common">Arthrobacter siderocapsulatus</name>
    <dbReference type="NCBI Taxonomy" id="303"/>
    <lineage>
        <taxon>Bacteria</taxon>
        <taxon>Pseudomonadati</taxon>
        <taxon>Pseudomonadota</taxon>
        <taxon>Gammaproteobacteria</taxon>
        <taxon>Pseudomonadales</taxon>
        <taxon>Pseudomonadaceae</taxon>
        <taxon>Pseudomonas</taxon>
    </lineage>
</organism>
<evidence type="ECO:0000313" key="2">
    <source>
        <dbReference type="EMBL" id="OAI86092.1"/>
    </source>
</evidence>
<accession>A0A177SCB9</accession>
<feature type="chain" id="PRO_5008073415" evidence="1">
    <location>
        <begin position="28"/>
        <end position="617"/>
    </location>
</feature>
<name>A0A177SCB9_PSEPU</name>
<keyword evidence="1" id="KW-0732">Signal</keyword>
<dbReference type="AlphaFoldDB" id="A0A177SCB9"/>
<feature type="signal peptide" evidence="1">
    <location>
        <begin position="1"/>
        <end position="27"/>
    </location>
</feature>
<comment type="caution">
    <text evidence="2">The sequence shown here is derived from an EMBL/GenBank/DDBJ whole genome shotgun (WGS) entry which is preliminary data.</text>
</comment>
<protein>
    <submittedName>
        <fullName evidence="2">Adhesin</fullName>
    </submittedName>
</protein>
<evidence type="ECO:0000313" key="3">
    <source>
        <dbReference type="Proteomes" id="UP000077752"/>
    </source>
</evidence>
<gene>
    <name evidence="2" type="ORF">AYO28_25670</name>
</gene>
<dbReference type="RefSeq" id="WP_064304357.1">
    <property type="nucleotide sequence ID" value="NZ_LUCV01000042.1"/>
</dbReference>
<dbReference type="Proteomes" id="UP000077752">
    <property type="component" value="Unassembled WGS sequence"/>
</dbReference>
<evidence type="ECO:0000256" key="1">
    <source>
        <dbReference type="SAM" id="SignalP"/>
    </source>
</evidence>
<dbReference type="Pfam" id="PF06980">
    <property type="entry name" value="DUF1302"/>
    <property type="match status" value="1"/>
</dbReference>
<dbReference type="EMBL" id="LUCV01000042">
    <property type="protein sequence ID" value="OAI86092.1"/>
    <property type="molecule type" value="Genomic_DNA"/>
</dbReference>
<dbReference type="InterPro" id="IPR010727">
    <property type="entry name" value="DUF1302"/>
</dbReference>